<dbReference type="SMART" id="SM00389">
    <property type="entry name" value="HOX"/>
    <property type="match status" value="1"/>
</dbReference>
<name>A0A833SM30_9HYME</name>
<dbReference type="PROSITE" id="PS50071">
    <property type="entry name" value="HOMEOBOX_2"/>
    <property type="match status" value="1"/>
</dbReference>
<evidence type="ECO:0000256" key="7">
    <source>
        <dbReference type="SAM" id="MobiDB-lite"/>
    </source>
</evidence>
<feature type="domain" description="Homeobox" evidence="8">
    <location>
        <begin position="101"/>
        <end position="161"/>
    </location>
</feature>
<feature type="region of interest" description="Disordered" evidence="7">
    <location>
        <begin position="44"/>
        <end position="106"/>
    </location>
</feature>
<dbReference type="PANTHER" id="PTHR45664">
    <property type="entry name" value="PROTEIN ZERKNUELLT 1-RELATED"/>
    <property type="match status" value="1"/>
</dbReference>
<evidence type="ECO:0000313" key="10">
    <source>
        <dbReference type="Proteomes" id="UP000655588"/>
    </source>
</evidence>
<comment type="subcellular location">
    <subcellularLocation>
        <location evidence="1 5 6">Nucleus</location>
    </subcellularLocation>
</comment>
<evidence type="ECO:0000256" key="4">
    <source>
        <dbReference type="ARBA" id="ARBA00023242"/>
    </source>
</evidence>
<dbReference type="InterPro" id="IPR009057">
    <property type="entry name" value="Homeodomain-like_sf"/>
</dbReference>
<evidence type="ECO:0000256" key="3">
    <source>
        <dbReference type="ARBA" id="ARBA00023155"/>
    </source>
</evidence>
<proteinExistence type="predicted"/>
<dbReference type="OrthoDB" id="6159439at2759"/>
<evidence type="ECO:0000313" key="9">
    <source>
        <dbReference type="EMBL" id="KAF3430777.1"/>
    </source>
</evidence>
<evidence type="ECO:0000256" key="6">
    <source>
        <dbReference type="RuleBase" id="RU000682"/>
    </source>
</evidence>
<reference evidence="9" key="1">
    <citation type="submission" date="2019-11" db="EMBL/GenBank/DDBJ databases">
        <title>The nuclear and mitochondrial genomes of Frieseomelitta varia - a highly eusocial stingless bee (Meliponini) with a permanently sterile worker caste.</title>
        <authorList>
            <person name="Freitas F.C.P."/>
            <person name="Lourenco A.P."/>
            <person name="Nunes F.M.F."/>
            <person name="Paschoal A.R."/>
            <person name="Abreu F.C.P."/>
            <person name="Barbin F.O."/>
            <person name="Bataglia L."/>
            <person name="Cardoso-Junior C.A.M."/>
            <person name="Cervoni M.S."/>
            <person name="Silva S.R."/>
            <person name="Dalarmi F."/>
            <person name="Del Lama M.A."/>
            <person name="Depintor T.S."/>
            <person name="Ferreira K.M."/>
            <person name="Goria P.S."/>
            <person name="Jaskot M.C."/>
            <person name="Lago D.C."/>
            <person name="Luna-Lucena D."/>
            <person name="Moda L.M."/>
            <person name="Nascimento L."/>
            <person name="Pedrino M."/>
            <person name="Rabico F.O."/>
            <person name="Sanches F.C."/>
            <person name="Santos D.E."/>
            <person name="Santos C.G."/>
            <person name="Vieira J."/>
            <person name="Lopes T.F."/>
            <person name="Barchuk A.R."/>
            <person name="Hartfelder K."/>
            <person name="Simoes Z.L.P."/>
            <person name="Bitondi M.M.G."/>
            <person name="Pinheiro D.G."/>
        </authorList>
    </citation>
    <scope>NUCLEOTIDE SEQUENCE</scope>
    <source>
        <strain evidence="9">USP_RPSP 00005682</strain>
        <tissue evidence="9">Whole individual</tissue>
    </source>
</reference>
<dbReference type="SUPFAM" id="SSF46689">
    <property type="entry name" value="Homeodomain-like"/>
    <property type="match status" value="1"/>
</dbReference>
<dbReference type="InterPro" id="IPR001356">
    <property type="entry name" value="HD"/>
</dbReference>
<evidence type="ECO:0000256" key="5">
    <source>
        <dbReference type="PROSITE-ProRule" id="PRU00108"/>
    </source>
</evidence>
<keyword evidence="3 5" id="KW-0371">Homeobox</keyword>
<dbReference type="EMBL" id="WNWW01000010">
    <property type="protein sequence ID" value="KAF3430777.1"/>
    <property type="molecule type" value="Genomic_DNA"/>
</dbReference>
<dbReference type="AlphaFoldDB" id="A0A833SM30"/>
<evidence type="ECO:0000256" key="1">
    <source>
        <dbReference type="ARBA" id="ARBA00004123"/>
    </source>
</evidence>
<gene>
    <name evidence="9" type="ORF">E2986_13402</name>
</gene>
<dbReference type="GO" id="GO:0005634">
    <property type="term" value="C:nucleus"/>
    <property type="evidence" value="ECO:0007669"/>
    <property type="project" value="UniProtKB-SubCell"/>
</dbReference>
<keyword evidence="10" id="KW-1185">Reference proteome</keyword>
<feature type="DNA-binding region" description="Homeobox" evidence="5">
    <location>
        <begin position="103"/>
        <end position="162"/>
    </location>
</feature>
<keyword evidence="4 5" id="KW-0539">Nucleus</keyword>
<feature type="compositionally biased region" description="Polar residues" evidence="7">
    <location>
        <begin position="75"/>
        <end position="87"/>
    </location>
</feature>
<dbReference type="PANTHER" id="PTHR45664:SF12">
    <property type="entry name" value="PANCREAS_DUODENUM HOMEOBOX PROTEIN 1"/>
    <property type="match status" value="1"/>
</dbReference>
<protein>
    <recommendedName>
        <fullName evidence="8">Homeobox domain-containing protein</fullName>
    </recommendedName>
</protein>
<dbReference type="GO" id="GO:0000978">
    <property type="term" value="F:RNA polymerase II cis-regulatory region sequence-specific DNA binding"/>
    <property type="evidence" value="ECO:0007669"/>
    <property type="project" value="TreeGrafter"/>
</dbReference>
<dbReference type="PRINTS" id="PR00024">
    <property type="entry name" value="HOMEOBOX"/>
</dbReference>
<dbReference type="PROSITE" id="PS00027">
    <property type="entry name" value="HOMEOBOX_1"/>
    <property type="match status" value="1"/>
</dbReference>
<comment type="caution">
    <text evidence="9">The sequence shown here is derived from an EMBL/GenBank/DDBJ whole genome shotgun (WGS) entry which is preliminary data.</text>
</comment>
<dbReference type="CDD" id="cd00086">
    <property type="entry name" value="homeodomain"/>
    <property type="match status" value="1"/>
</dbReference>
<dbReference type="GO" id="GO:0000981">
    <property type="term" value="F:DNA-binding transcription factor activity, RNA polymerase II-specific"/>
    <property type="evidence" value="ECO:0007669"/>
    <property type="project" value="InterPro"/>
</dbReference>
<evidence type="ECO:0000259" key="8">
    <source>
        <dbReference type="PROSITE" id="PS50071"/>
    </source>
</evidence>
<keyword evidence="2 5" id="KW-0238">DNA-binding</keyword>
<dbReference type="Gene3D" id="1.10.10.60">
    <property type="entry name" value="Homeodomain-like"/>
    <property type="match status" value="1"/>
</dbReference>
<evidence type="ECO:0000256" key="2">
    <source>
        <dbReference type="ARBA" id="ARBA00023125"/>
    </source>
</evidence>
<dbReference type="Proteomes" id="UP000655588">
    <property type="component" value="Unassembled WGS sequence"/>
</dbReference>
<dbReference type="InterPro" id="IPR020479">
    <property type="entry name" value="HD_metazoa"/>
</dbReference>
<dbReference type="InterPro" id="IPR017970">
    <property type="entry name" value="Homeobox_CS"/>
</dbReference>
<accession>A0A833SM30</accession>
<dbReference type="Pfam" id="PF00046">
    <property type="entry name" value="Homeodomain"/>
    <property type="match status" value="1"/>
</dbReference>
<dbReference type="GO" id="GO:0045944">
    <property type="term" value="P:positive regulation of transcription by RNA polymerase II"/>
    <property type="evidence" value="ECO:0007669"/>
    <property type="project" value="UniProtKB-ARBA"/>
</dbReference>
<organism evidence="9 10">
    <name type="scientific">Frieseomelitta varia</name>
    <dbReference type="NCBI Taxonomy" id="561572"/>
    <lineage>
        <taxon>Eukaryota</taxon>
        <taxon>Metazoa</taxon>
        <taxon>Ecdysozoa</taxon>
        <taxon>Arthropoda</taxon>
        <taxon>Hexapoda</taxon>
        <taxon>Insecta</taxon>
        <taxon>Pterygota</taxon>
        <taxon>Neoptera</taxon>
        <taxon>Endopterygota</taxon>
        <taxon>Hymenoptera</taxon>
        <taxon>Apocrita</taxon>
        <taxon>Aculeata</taxon>
        <taxon>Apoidea</taxon>
        <taxon>Anthophila</taxon>
        <taxon>Apidae</taxon>
        <taxon>Frieseomelitta</taxon>
    </lineage>
</organism>
<sequence>MLDINITSNIVDAIPHLYPQSYYIHTLPLSPASLSPENNRNGLQQCPNYGSQHDLLRRSLPNPGNLMQRNGPPAGTSTTSEQTNESVTTRKRSPAEGKAKTTGKRTRTAYTSVQLMELEKQFSKTPYLCRSSRIQLANTLSLTERQVKIWFQNRRMKMKKQQSNLTNPTYIGSIPRTENYRNQITQNSEQQNVSSNPSTNYQINPQENTQAMSSCMYQAYLPMAQMYEPPTQNLVQFQPSQLEPVSQRIQQVGNQCLQQQVANEAVCHNQVANEAASFTAQTSAVPSETATFTSCLYEGNNSGTCNESYYATTTSNMEFNTEQMLADFNDEYLKVLEEAAHNSNETNVSLELSFLENL</sequence>